<keyword evidence="1" id="KW-1185">Reference proteome</keyword>
<sequence length="321" mass="36402">MIDCKYEIVHSSMQRFITGHICIFLTLIADPSHAKTDVLPFSRLGFDAACDKESTKDILKQETEVVSARSVYLLGRTARSNDDVFLDDKIRRHFAMGVVESDAIVMGNLDAELENSCLFYDILASEWDDAERRWRCLQRHEKRPNAALSLSKLDANTVDFYYLALCITKDNKSTKVAEYNPGYRLCSNRDSENHLKALRCSRKHKQLMGCFYKGNYDGWACQKLTRQDCIRTHRGDGGTIITKVCTADGNSFESLCEVLSTANRKLSAAVAVVKYDKPCPFSVAQEPYNPYELKPGKLPIFQDLGLGTCKLEDFEKYDHVT</sequence>
<name>A0A915KW30_ROMCU</name>
<proteinExistence type="predicted"/>
<dbReference type="WBParaSite" id="nRc.2.0.1.t41750-RA">
    <property type="protein sequence ID" value="nRc.2.0.1.t41750-RA"/>
    <property type="gene ID" value="nRc.2.0.1.g41750"/>
</dbReference>
<evidence type="ECO:0000313" key="1">
    <source>
        <dbReference type="Proteomes" id="UP000887565"/>
    </source>
</evidence>
<dbReference type="AlphaFoldDB" id="A0A915KW30"/>
<organism evidence="1 2">
    <name type="scientific">Romanomermis culicivorax</name>
    <name type="common">Nematode worm</name>
    <dbReference type="NCBI Taxonomy" id="13658"/>
    <lineage>
        <taxon>Eukaryota</taxon>
        <taxon>Metazoa</taxon>
        <taxon>Ecdysozoa</taxon>
        <taxon>Nematoda</taxon>
        <taxon>Enoplea</taxon>
        <taxon>Dorylaimia</taxon>
        <taxon>Mermithida</taxon>
        <taxon>Mermithoidea</taxon>
        <taxon>Mermithidae</taxon>
        <taxon>Romanomermis</taxon>
    </lineage>
</organism>
<reference evidence="2" key="1">
    <citation type="submission" date="2022-11" db="UniProtKB">
        <authorList>
            <consortium name="WormBaseParasite"/>
        </authorList>
    </citation>
    <scope>IDENTIFICATION</scope>
</reference>
<accession>A0A915KW30</accession>
<dbReference type="Proteomes" id="UP000887565">
    <property type="component" value="Unplaced"/>
</dbReference>
<evidence type="ECO:0000313" key="2">
    <source>
        <dbReference type="WBParaSite" id="nRc.2.0.1.t41750-RA"/>
    </source>
</evidence>
<protein>
    <submittedName>
        <fullName evidence="2">Uncharacterized protein</fullName>
    </submittedName>
</protein>